<reference evidence="14" key="1">
    <citation type="journal article" date="2017" name="bioRxiv">
        <title>Comparative analysis of the genomes of Stylophora pistillata and Acropora digitifera provides evidence for extensive differences between species of corals.</title>
        <authorList>
            <person name="Voolstra C.R."/>
            <person name="Li Y."/>
            <person name="Liew Y.J."/>
            <person name="Baumgarten S."/>
            <person name="Zoccola D."/>
            <person name="Flot J.-F."/>
            <person name="Tambutte S."/>
            <person name="Allemand D."/>
            <person name="Aranda M."/>
        </authorList>
    </citation>
    <scope>NUCLEOTIDE SEQUENCE [LARGE SCALE GENOMIC DNA]</scope>
</reference>
<name>A0A2B4RHV8_STYPI</name>
<dbReference type="GO" id="GO:0004983">
    <property type="term" value="F:neuropeptide Y receptor activity"/>
    <property type="evidence" value="ECO:0007669"/>
    <property type="project" value="InterPro"/>
</dbReference>
<evidence type="ECO:0000256" key="10">
    <source>
        <dbReference type="SAM" id="MobiDB-lite"/>
    </source>
</evidence>
<dbReference type="PANTHER" id="PTHR45695">
    <property type="entry name" value="LEUCOKININ RECEPTOR-RELATED"/>
    <property type="match status" value="1"/>
</dbReference>
<feature type="transmembrane region" description="Helical" evidence="11">
    <location>
        <begin position="190"/>
        <end position="211"/>
    </location>
</feature>
<dbReference type="InterPro" id="IPR017452">
    <property type="entry name" value="GPCR_Rhodpsn_7TM"/>
</dbReference>
<dbReference type="PRINTS" id="PR01012">
    <property type="entry name" value="NRPEPTIDEYR"/>
</dbReference>
<dbReference type="PRINTS" id="PR00237">
    <property type="entry name" value="GPCRRHODOPSN"/>
</dbReference>
<dbReference type="Gene3D" id="1.20.1070.10">
    <property type="entry name" value="Rhodopsin 7-helix transmembrane proteins"/>
    <property type="match status" value="1"/>
</dbReference>
<evidence type="ECO:0000256" key="3">
    <source>
        <dbReference type="ARBA" id="ARBA00022692"/>
    </source>
</evidence>
<evidence type="ECO:0000256" key="4">
    <source>
        <dbReference type="ARBA" id="ARBA00022989"/>
    </source>
</evidence>
<dbReference type="OrthoDB" id="5975505at2759"/>
<evidence type="ECO:0000256" key="2">
    <source>
        <dbReference type="ARBA" id="ARBA00010663"/>
    </source>
</evidence>
<feature type="transmembrane region" description="Helical" evidence="11">
    <location>
        <begin position="232"/>
        <end position="251"/>
    </location>
</feature>
<evidence type="ECO:0000256" key="5">
    <source>
        <dbReference type="ARBA" id="ARBA00023040"/>
    </source>
</evidence>
<evidence type="ECO:0000256" key="8">
    <source>
        <dbReference type="ARBA" id="ARBA00023224"/>
    </source>
</evidence>
<evidence type="ECO:0000259" key="12">
    <source>
        <dbReference type="PROSITE" id="PS50262"/>
    </source>
</evidence>
<evidence type="ECO:0000256" key="11">
    <source>
        <dbReference type="SAM" id="Phobius"/>
    </source>
</evidence>
<dbReference type="SUPFAM" id="SSF81321">
    <property type="entry name" value="Family A G protein-coupled receptor-like"/>
    <property type="match status" value="1"/>
</dbReference>
<evidence type="ECO:0000256" key="1">
    <source>
        <dbReference type="ARBA" id="ARBA00004141"/>
    </source>
</evidence>
<keyword evidence="7 9" id="KW-0675">Receptor</keyword>
<feature type="transmembrane region" description="Helical" evidence="11">
    <location>
        <begin position="66"/>
        <end position="87"/>
    </location>
</feature>
<feature type="region of interest" description="Disordered" evidence="10">
    <location>
        <begin position="15"/>
        <end position="39"/>
    </location>
</feature>
<keyword evidence="6 11" id="KW-0472">Membrane</keyword>
<dbReference type="PANTHER" id="PTHR45695:SF9">
    <property type="entry name" value="LEUCOKININ RECEPTOR"/>
    <property type="match status" value="1"/>
</dbReference>
<dbReference type="InterPro" id="IPR000276">
    <property type="entry name" value="GPCR_Rhodpsn"/>
</dbReference>
<dbReference type="STRING" id="50429.A0A2B4RHV8"/>
<dbReference type="EMBL" id="LSMT01000603">
    <property type="protein sequence ID" value="PFX15842.1"/>
    <property type="molecule type" value="Genomic_DNA"/>
</dbReference>
<feature type="transmembrane region" description="Helical" evidence="11">
    <location>
        <begin position="152"/>
        <end position="178"/>
    </location>
</feature>
<dbReference type="PROSITE" id="PS00237">
    <property type="entry name" value="G_PROTEIN_RECEP_F1_1"/>
    <property type="match status" value="1"/>
</dbReference>
<protein>
    <submittedName>
        <fullName evidence="13">Neuropeptide FF receptor 2</fullName>
    </submittedName>
</protein>
<organism evidence="13 14">
    <name type="scientific">Stylophora pistillata</name>
    <name type="common">Smooth cauliflower coral</name>
    <dbReference type="NCBI Taxonomy" id="50429"/>
    <lineage>
        <taxon>Eukaryota</taxon>
        <taxon>Metazoa</taxon>
        <taxon>Cnidaria</taxon>
        <taxon>Anthozoa</taxon>
        <taxon>Hexacorallia</taxon>
        <taxon>Scleractinia</taxon>
        <taxon>Astrocoeniina</taxon>
        <taxon>Pocilloporidae</taxon>
        <taxon>Stylophora</taxon>
    </lineage>
</organism>
<feature type="transmembrane region" description="Helical" evidence="11">
    <location>
        <begin position="277"/>
        <end position="301"/>
    </location>
</feature>
<keyword evidence="14" id="KW-1185">Reference proteome</keyword>
<keyword evidence="5 9" id="KW-0297">G-protein coupled receptor</keyword>
<accession>A0A2B4RHV8</accession>
<comment type="subcellular location">
    <subcellularLocation>
        <location evidence="1">Membrane</location>
        <topology evidence="1">Multi-pass membrane protein</topology>
    </subcellularLocation>
</comment>
<keyword evidence="3 9" id="KW-0812">Transmembrane</keyword>
<dbReference type="PROSITE" id="PS50262">
    <property type="entry name" value="G_PROTEIN_RECEP_F1_2"/>
    <property type="match status" value="1"/>
</dbReference>
<dbReference type="Proteomes" id="UP000225706">
    <property type="component" value="Unassembled WGS sequence"/>
</dbReference>
<keyword evidence="8 9" id="KW-0807">Transducer</keyword>
<evidence type="ECO:0000313" key="14">
    <source>
        <dbReference type="Proteomes" id="UP000225706"/>
    </source>
</evidence>
<dbReference type="InterPro" id="IPR000611">
    <property type="entry name" value="NPY_rcpt"/>
</dbReference>
<feature type="transmembrane region" description="Helical" evidence="11">
    <location>
        <begin position="322"/>
        <end position="346"/>
    </location>
</feature>
<comment type="caution">
    <text evidence="13">The sequence shown here is derived from an EMBL/GenBank/DDBJ whole genome shotgun (WGS) entry which is preliminary data.</text>
</comment>
<feature type="transmembrane region" description="Helical" evidence="11">
    <location>
        <begin position="358"/>
        <end position="383"/>
    </location>
</feature>
<dbReference type="GO" id="GO:0005886">
    <property type="term" value="C:plasma membrane"/>
    <property type="evidence" value="ECO:0007669"/>
    <property type="project" value="TreeGrafter"/>
</dbReference>
<comment type="similarity">
    <text evidence="2 9">Belongs to the G-protein coupled receptor 1 family.</text>
</comment>
<dbReference type="AlphaFoldDB" id="A0A2B4RHV8"/>
<evidence type="ECO:0000256" key="7">
    <source>
        <dbReference type="ARBA" id="ARBA00023170"/>
    </source>
</evidence>
<sequence>MPRIAGAVGVEKPLSRHNIRQNGEGTEENSHRRRWKAESERSAQTFHDADVNDDEFNNVIVETLRFSWSIIGYLVCVWLDSVVAMIFNESDQTAYNISSTVASGESGTAAENPFFKWLRVAAYGVICVSGVFGNLVVILASRKPDMATVSNVLIANLGLADFTVSLINMPTVVVYSHLVYWPFGAALCKLIPFLQGLTLSASVETLAAIAAERYWHIVLYKRRKFTVREAHKAVVIIWVFAIFIPVPLLVFSKTSRWNEGDREICIEEWPNLKTRQAYTTLVFLLLYFLPLVLISWLYIRIGRFLKTQPITRRDNNRRQRKVIKMLAIVVVLFAICWLPYHIGYMYVDFTMSQLTPPFISFILFAQWLMFANSACNPIVYAALNSNFKAEFFSILSLSRRRQPRNRRRTASTPAEVVESAL</sequence>
<evidence type="ECO:0000256" key="9">
    <source>
        <dbReference type="RuleBase" id="RU000688"/>
    </source>
</evidence>
<evidence type="ECO:0000313" key="13">
    <source>
        <dbReference type="EMBL" id="PFX15842.1"/>
    </source>
</evidence>
<dbReference type="Pfam" id="PF00001">
    <property type="entry name" value="7tm_1"/>
    <property type="match status" value="1"/>
</dbReference>
<gene>
    <name evidence="13" type="primary">NPFFR2</name>
    <name evidence="13" type="ORF">AWC38_SpisGene19918</name>
</gene>
<feature type="transmembrane region" description="Helical" evidence="11">
    <location>
        <begin position="120"/>
        <end position="140"/>
    </location>
</feature>
<evidence type="ECO:0000256" key="6">
    <source>
        <dbReference type="ARBA" id="ARBA00023136"/>
    </source>
</evidence>
<keyword evidence="4 11" id="KW-1133">Transmembrane helix</keyword>
<feature type="domain" description="G-protein coupled receptors family 1 profile" evidence="12">
    <location>
        <begin position="133"/>
        <end position="380"/>
    </location>
</feature>
<proteinExistence type="inferred from homology"/>